<feature type="signal peptide" evidence="2">
    <location>
        <begin position="1"/>
        <end position="26"/>
    </location>
</feature>
<feature type="transmembrane region" description="Helical" evidence="1">
    <location>
        <begin position="42"/>
        <end position="59"/>
    </location>
</feature>
<dbReference type="RefSeq" id="WP_345083946.1">
    <property type="nucleotide sequence ID" value="NZ_BAABFA010000019.1"/>
</dbReference>
<feature type="chain" id="PRO_5046689214" evidence="2">
    <location>
        <begin position="27"/>
        <end position="78"/>
    </location>
</feature>
<reference evidence="4" key="1">
    <citation type="journal article" date="2019" name="Int. J. Syst. Evol. Microbiol.">
        <title>The Global Catalogue of Microorganisms (GCM) 10K type strain sequencing project: providing services to taxonomists for standard genome sequencing and annotation.</title>
        <authorList>
            <consortium name="The Broad Institute Genomics Platform"/>
            <consortium name="The Broad Institute Genome Sequencing Center for Infectious Disease"/>
            <person name="Wu L."/>
            <person name="Ma J."/>
        </authorList>
    </citation>
    <scope>NUCLEOTIDE SEQUENCE [LARGE SCALE GENOMIC DNA]</scope>
    <source>
        <strain evidence="4">JCM 32105</strain>
    </source>
</reference>
<dbReference type="EMBL" id="BAABFA010000019">
    <property type="protein sequence ID" value="GAA4468494.1"/>
    <property type="molecule type" value="Genomic_DNA"/>
</dbReference>
<evidence type="ECO:0000256" key="2">
    <source>
        <dbReference type="SAM" id="SignalP"/>
    </source>
</evidence>
<proteinExistence type="predicted"/>
<comment type="caution">
    <text evidence="3">The sequence shown here is derived from an EMBL/GenBank/DDBJ whole genome shotgun (WGS) entry which is preliminary data.</text>
</comment>
<keyword evidence="1" id="KW-0472">Membrane</keyword>
<sequence>MKRLKSIAMYVLLSISLGCAPNMVQAQGFEEDVDDEDVSNMPLDGGVTLLAAGGFVYILKRMSVKKNDKEEDLGLLKK</sequence>
<evidence type="ECO:0000313" key="3">
    <source>
        <dbReference type="EMBL" id="GAA4468494.1"/>
    </source>
</evidence>
<protein>
    <submittedName>
        <fullName evidence="3">Uncharacterized protein</fullName>
    </submittedName>
</protein>
<gene>
    <name evidence="3" type="ORF">GCM10023093_26190</name>
</gene>
<keyword evidence="2" id="KW-0732">Signal</keyword>
<evidence type="ECO:0000256" key="1">
    <source>
        <dbReference type="SAM" id="Phobius"/>
    </source>
</evidence>
<dbReference type="PROSITE" id="PS51257">
    <property type="entry name" value="PROKAR_LIPOPROTEIN"/>
    <property type="match status" value="1"/>
</dbReference>
<evidence type="ECO:0000313" key="4">
    <source>
        <dbReference type="Proteomes" id="UP001500067"/>
    </source>
</evidence>
<dbReference type="Proteomes" id="UP001500067">
    <property type="component" value="Unassembled WGS sequence"/>
</dbReference>
<accession>A0ABP8NJQ7</accession>
<organism evidence="3 4">
    <name type="scientific">Nemorincola caseinilytica</name>
    <dbReference type="NCBI Taxonomy" id="2054315"/>
    <lineage>
        <taxon>Bacteria</taxon>
        <taxon>Pseudomonadati</taxon>
        <taxon>Bacteroidota</taxon>
        <taxon>Chitinophagia</taxon>
        <taxon>Chitinophagales</taxon>
        <taxon>Chitinophagaceae</taxon>
        <taxon>Nemorincola</taxon>
    </lineage>
</organism>
<keyword evidence="4" id="KW-1185">Reference proteome</keyword>
<keyword evidence="1" id="KW-1133">Transmembrane helix</keyword>
<keyword evidence="1" id="KW-0812">Transmembrane</keyword>
<name>A0ABP8NJQ7_9BACT</name>